<accession>A0AAJ0G1H9</accession>
<proteinExistence type="predicted"/>
<evidence type="ECO:0000313" key="2">
    <source>
        <dbReference type="EMBL" id="KAK2611970.1"/>
    </source>
</evidence>
<evidence type="ECO:0000313" key="3">
    <source>
        <dbReference type="Proteomes" id="UP001251528"/>
    </source>
</evidence>
<dbReference type="AlphaFoldDB" id="A0AAJ0G1H9"/>
<comment type="caution">
    <text evidence="2">The sequence shown here is derived from an EMBL/GenBank/DDBJ whole genome shotgun (WGS) entry which is preliminary data.</text>
</comment>
<protein>
    <submittedName>
        <fullName evidence="2">Uncharacterized protein</fullName>
    </submittedName>
</protein>
<sequence>MPSTHQSASIWIALYFVLWACLCDAAPVPGQGLGKLKDVLTKPKTPPYSSFTSDTYSDSEFNEAPRTEIHLPTPAAKTDMQPSVKFMSGKTFGPLRDSFRGVGDSLHGVKDSVRDSVRRLRTLPNGKQYKAGDQTALVDDDYVDSGERNLPNGKKYTNVNVDSKLPPGAVWNAHQLINGQGRVKSSIDEPNKIAGSSTSDPIYPKSFGTLADVLR</sequence>
<name>A0AAJ0G1H9_9HYPO</name>
<keyword evidence="1" id="KW-0732">Signal</keyword>
<dbReference type="EMBL" id="JASWJB010000023">
    <property type="protein sequence ID" value="KAK2611970.1"/>
    <property type="molecule type" value="Genomic_DNA"/>
</dbReference>
<evidence type="ECO:0000256" key="1">
    <source>
        <dbReference type="SAM" id="SignalP"/>
    </source>
</evidence>
<organism evidence="2 3">
    <name type="scientific">Conoideocrella luteorostrata</name>
    <dbReference type="NCBI Taxonomy" id="1105319"/>
    <lineage>
        <taxon>Eukaryota</taxon>
        <taxon>Fungi</taxon>
        <taxon>Dikarya</taxon>
        <taxon>Ascomycota</taxon>
        <taxon>Pezizomycotina</taxon>
        <taxon>Sordariomycetes</taxon>
        <taxon>Hypocreomycetidae</taxon>
        <taxon>Hypocreales</taxon>
        <taxon>Clavicipitaceae</taxon>
        <taxon>Conoideocrella</taxon>
    </lineage>
</organism>
<feature type="signal peptide" evidence="1">
    <location>
        <begin position="1"/>
        <end position="25"/>
    </location>
</feature>
<dbReference type="Proteomes" id="UP001251528">
    <property type="component" value="Unassembled WGS sequence"/>
</dbReference>
<gene>
    <name evidence="2" type="ORF">QQS21_002076</name>
</gene>
<reference evidence="2" key="1">
    <citation type="submission" date="2023-06" db="EMBL/GenBank/DDBJ databases">
        <title>Conoideocrella luteorostrata (Hypocreales: Clavicipitaceae), a potential biocontrol fungus for elongate hemlock scale in United States Christmas tree production areas.</title>
        <authorList>
            <person name="Barrett H."/>
            <person name="Lovett B."/>
            <person name="Macias A.M."/>
            <person name="Stajich J.E."/>
            <person name="Kasson M.T."/>
        </authorList>
    </citation>
    <scope>NUCLEOTIDE SEQUENCE</scope>
    <source>
        <strain evidence="2">ARSEF 14590</strain>
    </source>
</reference>
<feature type="chain" id="PRO_5042485752" evidence="1">
    <location>
        <begin position="26"/>
        <end position="215"/>
    </location>
</feature>
<keyword evidence="3" id="KW-1185">Reference proteome</keyword>